<evidence type="ECO:0000313" key="3">
    <source>
        <dbReference type="Proteomes" id="UP000315938"/>
    </source>
</evidence>
<keyword evidence="1" id="KW-0472">Membrane</keyword>
<dbReference type="Proteomes" id="UP000315938">
    <property type="component" value="Unassembled WGS sequence"/>
</dbReference>
<evidence type="ECO:0000256" key="1">
    <source>
        <dbReference type="SAM" id="Phobius"/>
    </source>
</evidence>
<keyword evidence="1" id="KW-1133">Transmembrane helix</keyword>
<sequence>MIFWTLLLAALFTMGLLYVICGPRKIWITLSTYAIFAIVAISLIYYHFKGLYTLDLISLGLPYLFLLPLHFSVNSIIKHYVLHDDARTSLFFVSIFNRVLIALWSVFIILMFGAGLAVMDGLLSAFDAENIWSISVTGVLALIVFSAIISLGYKKKFTYVLVVGNKTKHVYELHTSKSRLIAKKYTGVDRVYPRGFYQEHGRMKYLYYIQDDIDMAKSPFKPIDSDLFNYLKDYVDSYESLEEAYNEYIEQKNSI</sequence>
<dbReference type="EMBL" id="VKID01000001">
    <property type="protein sequence ID" value="TRX99861.1"/>
    <property type="molecule type" value="Genomic_DNA"/>
</dbReference>
<proteinExistence type="predicted"/>
<keyword evidence="1" id="KW-0812">Transmembrane</keyword>
<feature type="transmembrane region" description="Helical" evidence="1">
    <location>
        <begin position="30"/>
        <end position="48"/>
    </location>
</feature>
<organism evidence="2 3">
    <name type="scientific">Acholeplasma laidlawii</name>
    <dbReference type="NCBI Taxonomy" id="2148"/>
    <lineage>
        <taxon>Bacteria</taxon>
        <taxon>Bacillati</taxon>
        <taxon>Mycoplasmatota</taxon>
        <taxon>Mollicutes</taxon>
        <taxon>Acholeplasmatales</taxon>
        <taxon>Acholeplasmataceae</taxon>
        <taxon>Acholeplasma</taxon>
    </lineage>
</organism>
<dbReference type="RefSeq" id="WP_064212074.1">
    <property type="nucleotide sequence ID" value="NZ_JACAOE010000001.1"/>
</dbReference>
<gene>
    <name evidence="2" type="ORF">FNV44_02135</name>
</gene>
<accession>A0A553II32</accession>
<protein>
    <submittedName>
        <fullName evidence="2">Uncharacterized protein</fullName>
    </submittedName>
</protein>
<comment type="caution">
    <text evidence="2">The sequence shown here is derived from an EMBL/GenBank/DDBJ whole genome shotgun (WGS) entry which is preliminary data.</text>
</comment>
<reference evidence="2 3" key="1">
    <citation type="submission" date="2019-07" db="EMBL/GenBank/DDBJ databases">
        <title>Genome sequence of Acholeplasma laidlawii strain with increased resistance to erythromycin.</title>
        <authorList>
            <person name="Medvedeva E.S."/>
            <person name="Baranova N.B."/>
            <person name="Siniagina M.N."/>
            <person name="Mouzykantov A."/>
            <person name="Chernova O.A."/>
            <person name="Chernov V.M."/>
        </authorList>
    </citation>
    <scope>NUCLEOTIDE SEQUENCE [LARGE SCALE GENOMIC DNA]</scope>
    <source>
        <strain evidence="2 3">PG8REry</strain>
    </source>
</reference>
<feature type="transmembrane region" description="Helical" evidence="1">
    <location>
        <begin position="6"/>
        <end position="23"/>
    </location>
</feature>
<feature type="transmembrane region" description="Helical" evidence="1">
    <location>
        <begin position="89"/>
        <end position="119"/>
    </location>
</feature>
<dbReference type="AlphaFoldDB" id="A0A553II32"/>
<evidence type="ECO:0000313" key="2">
    <source>
        <dbReference type="EMBL" id="TRX99861.1"/>
    </source>
</evidence>
<feature type="transmembrane region" description="Helical" evidence="1">
    <location>
        <begin position="60"/>
        <end position="77"/>
    </location>
</feature>
<name>A0A553II32_ACHLA</name>
<feature type="transmembrane region" description="Helical" evidence="1">
    <location>
        <begin position="131"/>
        <end position="153"/>
    </location>
</feature>